<evidence type="ECO:0008006" key="4">
    <source>
        <dbReference type="Google" id="ProtNLM"/>
    </source>
</evidence>
<proteinExistence type="predicted"/>
<name>A0A518CY78_9BACT</name>
<dbReference type="AlphaFoldDB" id="A0A518CY78"/>
<accession>A0A518CY78</accession>
<sequence precursor="true">MAPTKSSTLLVLVLALALSATSCRGLGPDRQDLEALAYPVLVPPRTIDMDGNLVEPDALPEQGFIDFAHLPPDDLVQLHVRDSYYTRTFAVHPYFLVYDARAERWEQWEVWSGDLYGWSEGVWATGQRRRAGEKAEHVVVREVQYGTVRRIVDLNYRSDHEREHIRGEWRGETARRIIDVLQRPLDYPYVDDYRIWPGPNSNTYPTWVLERAQVSLDLDPRMVGKDWRGLFGTGIGLASARTGVRADVLGLGLAIGLREGVEVHLFGATLGLDLWPPALKTPFGRLGFAE</sequence>
<feature type="chain" id="PRO_5022034515" description="DUF3750 domain-containing protein" evidence="1">
    <location>
        <begin position="23"/>
        <end position="290"/>
    </location>
</feature>
<dbReference type="Proteomes" id="UP000319342">
    <property type="component" value="Chromosome"/>
</dbReference>
<reference evidence="2 3" key="1">
    <citation type="submission" date="2019-02" db="EMBL/GenBank/DDBJ databases">
        <title>Deep-cultivation of Planctomycetes and their phenomic and genomic characterization uncovers novel biology.</title>
        <authorList>
            <person name="Wiegand S."/>
            <person name="Jogler M."/>
            <person name="Boedeker C."/>
            <person name="Pinto D."/>
            <person name="Vollmers J."/>
            <person name="Rivas-Marin E."/>
            <person name="Kohn T."/>
            <person name="Peeters S.H."/>
            <person name="Heuer A."/>
            <person name="Rast P."/>
            <person name="Oberbeckmann S."/>
            <person name="Bunk B."/>
            <person name="Jeske O."/>
            <person name="Meyerdierks A."/>
            <person name="Storesund J.E."/>
            <person name="Kallscheuer N."/>
            <person name="Luecker S."/>
            <person name="Lage O.M."/>
            <person name="Pohl T."/>
            <person name="Merkel B.J."/>
            <person name="Hornburger P."/>
            <person name="Mueller R.-W."/>
            <person name="Bruemmer F."/>
            <person name="Labrenz M."/>
            <person name="Spormann A.M."/>
            <person name="Op den Camp H."/>
            <person name="Overmann J."/>
            <person name="Amann R."/>
            <person name="Jetten M.S.M."/>
            <person name="Mascher T."/>
            <person name="Medema M.H."/>
            <person name="Devos D.P."/>
            <person name="Kaster A.-K."/>
            <person name="Ovreas L."/>
            <person name="Rohde M."/>
            <person name="Galperin M.Y."/>
            <person name="Jogler C."/>
        </authorList>
    </citation>
    <scope>NUCLEOTIDE SEQUENCE [LARGE SCALE GENOMIC DNA]</scope>
    <source>
        <strain evidence="2 3">Pla163</strain>
    </source>
</reference>
<organism evidence="2 3">
    <name type="scientific">Rohdeia mirabilis</name>
    <dbReference type="NCBI Taxonomy" id="2528008"/>
    <lineage>
        <taxon>Bacteria</taxon>
        <taxon>Pseudomonadati</taxon>
        <taxon>Planctomycetota</taxon>
        <taxon>Planctomycetia</taxon>
        <taxon>Planctomycetia incertae sedis</taxon>
        <taxon>Rohdeia</taxon>
    </lineage>
</organism>
<dbReference type="InterPro" id="IPR022224">
    <property type="entry name" value="DUF3750"/>
</dbReference>
<dbReference type="RefSeq" id="WP_145185244.1">
    <property type="nucleotide sequence ID" value="NZ_CP036290.1"/>
</dbReference>
<dbReference type="PROSITE" id="PS51257">
    <property type="entry name" value="PROKAR_LIPOPROTEIN"/>
    <property type="match status" value="1"/>
</dbReference>
<evidence type="ECO:0000256" key="1">
    <source>
        <dbReference type="SAM" id="SignalP"/>
    </source>
</evidence>
<evidence type="ECO:0000313" key="3">
    <source>
        <dbReference type="Proteomes" id="UP000319342"/>
    </source>
</evidence>
<dbReference type="Pfam" id="PF12570">
    <property type="entry name" value="DUF3750"/>
    <property type="match status" value="1"/>
</dbReference>
<protein>
    <recommendedName>
        <fullName evidence="4">DUF3750 domain-containing protein</fullName>
    </recommendedName>
</protein>
<feature type="signal peptide" evidence="1">
    <location>
        <begin position="1"/>
        <end position="22"/>
    </location>
</feature>
<dbReference type="EMBL" id="CP036290">
    <property type="protein sequence ID" value="QDU84180.1"/>
    <property type="molecule type" value="Genomic_DNA"/>
</dbReference>
<gene>
    <name evidence="2" type="ORF">Pla163_12850</name>
</gene>
<dbReference type="OrthoDB" id="199084at2"/>
<evidence type="ECO:0000313" key="2">
    <source>
        <dbReference type="EMBL" id="QDU84180.1"/>
    </source>
</evidence>
<keyword evidence="3" id="KW-1185">Reference proteome</keyword>
<keyword evidence="1" id="KW-0732">Signal</keyword>